<accession>A0AA38UAR7</accession>
<dbReference type="Proteomes" id="UP001172457">
    <property type="component" value="Chromosome 1"/>
</dbReference>
<feature type="compositionally biased region" description="Acidic residues" evidence="1">
    <location>
        <begin position="164"/>
        <end position="201"/>
    </location>
</feature>
<dbReference type="EMBL" id="JARYMX010000001">
    <property type="protein sequence ID" value="KAJ9566048.1"/>
    <property type="molecule type" value="Genomic_DNA"/>
</dbReference>
<dbReference type="InterPro" id="IPR032675">
    <property type="entry name" value="LRR_dom_sf"/>
</dbReference>
<comment type="caution">
    <text evidence="2">The sequence shown here is derived from an EMBL/GenBank/DDBJ whole genome shotgun (WGS) entry which is preliminary data.</text>
</comment>
<evidence type="ECO:0000313" key="3">
    <source>
        <dbReference type="Proteomes" id="UP001172457"/>
    </source>
</evidence>
<sequence length="222" mass="24599">MSSPVVVDNILALALKDSSSKLNRLCLTQYCHGVTGYGLSNSLKRLPHLETLELSFLDIRKEEIEVIGRTCPLLKSFQWSLWGGDVYAHAIAKSMPALRHLTLVGIMDDAGGVQAILNGCPHLESLDLRLCAYLDHDGNIEKMCKERIKDFKYNPDNVRKANEDSDVDAFYDDDDDDDDDALGEANEDSEMDGFSDDDDLGDYGVSSGSDVSAGDDYDCYWL</sequence>
<dbReference type="PANTHER" id="PTHR38926:SF2">
    <property type="entry name" value="F-BOX_LRR-REPEAT PROTEIN 21-RELATED"/>
    <property type="match status" value="1"/>
</dbReference>
<name>A0AA38UAR7_9ASTR</name>
<evidence type="ECO:0000256" key="1">
    <source>
        <dbReference type="SAM" id="MobiDB-lite"/>
    </source>
</evidence>
<feature type="region of interest" description="Disordered" evidence="1">
    <location>
        <begin position="164"/>
        <end position="222"/>
    </location>
</feature>
<keyword evidence="3" id="KW-1185">Reference proteome</keyword>
<reference evidence="2" key="1">
    <citation type="submission" date="2023-03" db="EMBL/GenBank/DDBJ databases">
        <title>Chromosome-scale reference genome and RAD-based genetic map of yellow starthistle (Centaurea solstitialis) reveal putative structural variation and QTLs associated with invader traits.</title>
        <authorList>
            <person name="Reatini B."/>
            <person name="Cang F.A."/>
            <person name="Jiang Q."/>
            <person name="Mckibben M.T.W."/>
            <person name="Barker M.S."/>
            <person name="Rieseberg L.H."/>
            <person name="Dlugosch K.M."/>
        </authorList>
    </citation>
    <scope>NUCLEOTIDE SEQUENCE</scope>
    <source>
        <strain evidence="2">CAN-66</strain>
        <tissue evidence="2">Leaf</tissue>
    </source>
</reference>
<dbReference type="Gene3D" id="3.80.10.10">
    <property type="entry name" value="Ribonuclease Inhibitor"/>
    <property type="match status" value="1"/>
</dbReference>
<feature type="compositionally biased region" description="Low complexity" evidence="1">
    <location>
        <begin position="202"/>
        <end position="212"/>
    </location>
</feature>
<proteinExistence type="predicted"/>
<dbReference type="PANTHER" id="PTHR38926">
    <property type="entry name" value="F-BOX DOMAIN CONTAINING PROTEIN, EXPRESSED"/>
    <property type="match status" value="1"/>
</dbReference>
<evidence type="ECO:0000313" key="2">
    <source>
        <dbReference type="EMBL" id="KAJ9566048.1"/>
    </source>
</evidence>
<gene>
    <name evidence="2" type="ORF">OSB04_002014</name>
</gene>
<protein>
    <submittedName>
        <fullName evidence="2">Uncharacterized protein</fullName>
    </submittedName>
</protein>
<organism evidence="2 3">
    <name type="scientific">Centaurea solstitialis</name>
    <name type="common">yellow star-thistle</name>
    <dbReference type="NCBI Taxonomy" id="347529"/>
    <lineage>
        <taxon>Eukaryota</taxon>
        <taxon>Viridiplantae</taxon>
        <taxon>Streptophyta</taxon>
        <taxon>Embryophyta</taxon>
        <taxon>Tracheophyta</taxon>
        <taxon>Spermatophyta</taxon>
        <taxon>Magnoliopsida</taxon>
        <taxon>eudicotyledons</taxon>
        <taxon>Gunneridae</taxon>
        <taxon>Pentapetalae</taxon>
        <taxon>asterids</taxon>
        <taxon>campanulids</taxon>
        <taxon>Asterales</taxon>
        <taxon>Asteraceae</taxon>
        <taxon>Carduoideae</taxon>
        <taxon>Cardueae</taxon>
        <taxon>Centaureinae</taxon>
        <taxon>Centaurea</taxon>
    </lineage>
</organism>
<dbReference type="SUPFAM" id="SSF52047">
    <property type="entry name" value="RNI-like"/>
    <property type="match status" value="1"/>
</dbReference>
<feature type="compositionally biased region" description="Acidic residues" evidence="1">
    <location>
        <begin position="213"/>
        <end position="222"/>
    </location>
</feature>
<dbReference type="AlphaFoldDB" id="A0AA38UAR7"/>